<dbReference type="InterPro" id="IPR035919">
    <property type="entry name" value="EAL_sf"/>
</dbReference>
<accession>A0A3B0R5B1</accession>
<gene>
    <name evidence="2" type="ORF">MNBD_ALPHA02-947</name>
</gene>
<name>A0A3B0R5B1_9ZZZZ</name>
<dbReference type="Pfam" id="PF00563">
    <property type="entry name" value="EAL"/>
    <property type="match status" value="1"/>
</dbReference>
<protein>
    <recommendedName>
        <fullName evidence="1">EAL domain-containing protein</fullName>
    </recommendedName>
</protein>
<dbReference type="InterPro" id="IPR001633">
    <property type="entry name" value="EAL_dom"/>
</dbReference>
<dbReference type="Gene3D" id="3.20.20.450">
    <property type="entry name" value="EAL domain"/>
    <property type="match status" value="1"/>
</dbReference>
<evidence type="ECO:0000313" key="2">
    <source>
        <dbReference type="EMBL" id="VAV87702.1"/>
    </source>
</evidence>
<feature type="domain" description="EAL" evidence="1">
    <location>
        <begin position="263"/>
        <end position="434"/>
    </location>
</feature>
<dbReference type="AlphaFoldDB" id="A0A3B0R5B1"/>
<organism evidence="2">
    <name type="scientific">hydrothermal vent metagenome</name>
    <dbReference type="NCBI Taxonomy" id="652676"/>
    <lineage>
        <taxon>unclassified sequences</taxon>
        <taxon>metagenomes</taxon>
        <taxon>ecological metagenomes</taxon>
    </lineage>
</organism>
<dbReference type="SUPFAM" id="SSF141868">
    <property type="entry name" value="EAL domain-like"/>
    <property type="match status" value="1"/>
</dbReference>
<reference evidence="2" key="1">
    <citation type="submission" date="2018-06" db="EMBL/GenBank/DDBJ databases">
        <authorList>
            <person name="Zhirakovskaya E."/>
        </authorList>
    </citation>
    <scope>NUCLEOTIDE SEQUENCE</scope>
</reference>
<sequence>MRPMENTAHLESSATPCQVDDLMSAMQDIKRHPKGYRAIHIHFSLLEREHKQPYHRRAIATAFNKLVHHKNGQLFWTSYFDVVFICKGCSLTELDTAFLAARRVVEDSPLLKEYIEAERDDALCDWYDLKEDLDRFMGMAATLKTHVEEGDSASPSLKAMISSLSVKLADVEETLSPAQDTEVTRPLYDPIARKKTRNPMGPIQLDQLERNLMNMEIFQMMADQTAYVIVGAATAQPIFVEHYISVTEIKRKLLPTYDIDADKWLFQRLTRTFDIKLMQGLPRITLPRNQVISININVETIFTPAFDKFMSEFKALNDQPLILEMALFDVISDIQKYYDAREKLASLGCRISLDAIDVQSLAVMDRGLLAVDFLKVYWKSDYKRLLGGPQEQKIISAIKSHGSTRIILSHCDTEAALKFGQAVGIHMYQGFIIDKKFG</sequence>
<dbReference type="EMBL" id="UOED01000029">
    <property type="protein sequence ID" value="VAV87702.1"/>
    <property type="molecule type" value="Genomic_DNA"/>
</dbReference>
<proteinExistence type="predicted"/>
<evidence type="ECO:0000259" key="1">
    <source>
        <dbReference type="Pfam" id="PF00563"/>
    </source>
</evidence>